<feature type="transmembrane region" description="Helical" evidence="1">
    <location>
        <begin position="70"/>
        <end position="92"/>
    </location>
</feature>
<proteinExistence type="predicted"/>
<evidence type="ECO:0000313" key="2">
    <source>
        <dbReference type="EMBL" id="KAK6162404.1"/>
    </source>
</evidence>
<comment type="caution">
    <text evidence="2">The sequence shown here is derived from an EMBL/GenBank/DDBJ whole genome shotgun (WGS) entry which is preliminary data.</text>
</comment>
<sequence>MRCCIRAGRGVSFPSHLLYADDIIIFCRDTFLIRPISNVLAQYEELSGTYANRDKSAGYFGKHVIHKREILCRLVMSEGWLLFVYIGVPLFVGVPQNRIWNLLRIVLFLIVLGSGILYRWQADSLMGGFLHSRFFTLELVPKRSYFSSSIWKGGSSNWKGVRHHIPSLIEDSGWIVGPGMIVFFWWDKWLGYSIAEHFGTPKRLHRIYSQSVVDYFLDGVWHFTAGFILNCSDIVADILIHPLGEDPNTRVSSRSVHGKATSRIDF</sequence>
<gene>
    <name evidence="2" type="ORF">DH2020_002245</name>
</gene>
<feature type="transmembrane region" description="Helical" evidence="1">
    <location>
        <begin position="98"/>
        <end position="118"/>
    </location>
</feature>
<evidence type="ECO:0000313" key="3">
    <source>
        <dbReference type="Proteomes" id="UP001318860"/>
    </source>
</evidence>
<keyword evidence="1" id="KW-1133">Transmembrane helix</keyword>
<evidence type="ECO:0008006" key="4">
    <source>
        <dbReference type="Google" id="ProtNLM"/>
    </source>
</evidence>
<organism evidence="2 3">
    <name type="scientific">Rehmannia glutinosa</name>
    <name type="common">Chinese foxglove</name>
    <dbReference type="NCBI Taxonomy" id="99300"/>
    <lineage>
        <taxon>Eukaryota</taxon>
        <taxon>Viridiplantae</taxon>
        <taxon>Streptophyta</taxon>
        <taxon>Embryophyta</taxon>
        <taxon>Tracheophyta</taxon>
        <taxon>Spermatophyta</taxon>
        <taxon>Magnoliopsida</taxon>
        <taxon>eudicotyledons</taxon>
        <taxon>Gunneridae</taxon>
        <taxon>Pentapetalae</taxon>
        <taxon>asterids</taxon>
        <taxon>lamiids</taxon>
        <taxon>Lamiales</taxon>
        <taxon>Orobanchaceae</taxon>
        <taxon>Rehmannieae</taxon>
        <taxon>Rehmannia</taxon>
    </lineage>
</organism>
<keyword evidence="1" id="KW-0472">Membrane</keyword>
<dbReference type="Proteomes" id="UP001318860">
    <property type="component" value="Unassembled WGS sequence"/>
</dbReference>
<keyword evidence="3" id="KW-1185">Reference proteome</keyword>
<protein>
    <recommendedName>
        <fullName evidence="4">Reverse transcriptase domain-containing protein</fullName>
    </recommendedName>
</protein>
<name>A0ABR0XTX0_REHGL</name>
<accession>A0ABR0XTX0</accession>
<dbReference type="EMBL" id="JABTTQ020000002">
    <property type="protein sequence ID" value="KAK6162404.1"/>
    <property type="molecule type" value="Genomic_DNA"/>
</dbReference>
<reference evidence="2 3" key="1">
    <citation type="journal article" date="2021" name="Comput. Struct. Biotechnol. J.">
        <title>De novo genome assembly of the potent medicinal plant Rehmannia glutinosa using nanopore technology.</title>
        <authorList>
            <person name="Ma L."/>
            <person name="Dong C."/>
            <person name="Song C."/>
            <person name="Wang X."/>
            <person name="Zheng X."/>
            <person name="Niu Y."/>
            <person name="Chen S."/>
            <person name="Feng W."/>
        </authorList>
    </citation>
    <scope>NUCLEOTIDE SEQUENCE [LARGE SCALE GENOMIC DNA]</scope>
    <source>
        <strain evidence="2">DH-2019</strain>
    </source>
</reference>
<evidence type="ECO:0000256" key="1">
    <source>
        <dbReference type="SAM" id="Phobius"/>
    </source>
</evidence>
<keyword evidence="1" id="KW-0812">Transmembrane</keyword>